<protein>
    <submittedName>
        <fullName evidence="2">DinB family protein</fullName>
    </submittedName>
</protein>
<organism evidence="2 3">
    <name type="scientific">Brevibacillus ruminantium</name>
    <dbReference type="NCBI Taxonomy" id="2950604"/>
    <lineage>
        <taxon>Bacteria</taxon>
        <taxon>Bacillati</taxon>
        <taxon>Bacillota</taxon>
        <taxon>Bacilli</taxon>
        <taxon>Bacillales</taxon>
        <taxon>Paenibacillaceae</taxon>
        <taxon>Brevibacillus</taxon>
    </lineage>
</organism>
<sequence>MLSKEVLISQFAGVRKRTLKYLQEMPADMMDWRPAPDKFSCGDIIRHLGSTERMFYHAITENEWKYTGHGPEKGETLEAALHYLQDCHEAVLTGLQQLEPEQFNKKVKNLLGYEVSAWRIVMAMIEHEIHHRGQLSAYMQTNQVQPPQIFGLQIEQIPTALPDDQNRDE</sequence>
<dbReference type="Pfam" id="PF12867">
    <property type="entry name" value="DinB_2"/>
    <property type="match status" value="1"/>
</dbReference>
<dbReference type="EMBL" id="CP098755">
    <property type="protein sequence ID" value="USG65498.1"/>
    <property type="molecule type" value="Genomic_DNA"/>
</dbReference>
<proteinExistence type="predicted"/>
<dbReference type="Proteomes" id="UP001056500">
    <property type="component" value="Chromosome"/>
</dbReference>
<dbReference type="InterPro" id="IPR024775">
    <property type="entry name" value="DinB-like"/>
</dbReference>
<keyword evidence="3" id="KW-1185">Reference proteome</keyword>
<name>A0ABY4WH78_9BACL</name>
<accession>A0ABY4WH78</accession>
<feature type="domain" description="DinB-like" evidence="1">
    <location>
        <begin position="10"/>
        <end position="135"/>
    </location>
</feature>
<dbReference type="Gene3D" id="1.20.120.450">
    <property type="entry name" value="dinb family like domain"/>
    <property type="match status" value="1"/>
</dbReference>
<dbReference type="RefSeq" id="WP_251872580.1">
    <property type="nucleotide sequence ID" value="NZ_CP098755.1"/>
</dbReference>
<evidence type="ECO:0000313" key="3">
    <source>
        <dbReference type="Proteomes" id="UP001056500"/>
    </source>
</evidence>
<evidence type="ECO:0000259" key="1">
    <source>
        <dbReference type="Pfam" id="PF12867"/>
    </source>
</evidence>
<evidence type="ECO:0000313" key="2">
    <source>
        <dbReference type="EMBL" id="USG65498.1"/>
    </source>
</evidence>
<dbReference type="SUPFAM" id="SSF109854">
    <property type="entry name" value="DinB/YfiT-like putative metalloenzymes"/>
    <property type="match status" value="1"/>
</dbReference>
<gene>
    <name evidence="2" type="ORF">NDK47_25900</name>
</gene>
<reference evidence="2" key="1">
    <citation type="submission" date="2022-06" db="EMBL/GenBank/DDBJ databases">
        <title>Genome sequencing of Brevibacillus sp. BB3-R1.</title>
        <authorList>
            <person name="Heo J."/>
            <person name="Lee D."/>
            <person name="Won M."/>
            <person name="Han B.-H."/>
            <person name="Hong S.-B."/>
            <person name="Kwon S.-W."/>
        </authorList>
    </citation>
    <scope>NUCLEOTIDE SEQUENCE</scope>
    <source>
        <strain evidence="2">BB3-R1</strain>
    </source>
</reference>
<dbReference type="InterPro" id="IPR034660">
    <property type="entry name" value="DinB/YfiT-like"/>
</dbReference>